<organism evidence="1 2">
    <name type="scientific">Christensenella hongkongensis</name>
    <dbReference type="NCBI Taxonomy" id="270498"/>
    <lineage>
        <taxon>Bacteria</taxon>
        <taxon>Bacillati</taxon>
        <taxon>Bacillota</taxon>
        <taxon>Clostridia</taxon>
        <taxon>Christensenellales</taxon>
        <taxon>Christensenellaceae</taxon>
        <taxon>Christensenella</taxon>
    </lineage>
</organism>
<dbReference type="RefSeq" id="WP_046443433.1">
    <property type="nucleotide sequence ID" value="NZ_LAYJ01000088.1"/>
</dbReference>
<evidence type="ECO:0008006" key="3">
    <source>
        <dbReference type="Google" id="ProtNLM"/>
    </source>
</evidence>
<dbReference type="STRING" id="270498.CHK_1587"/>
<sequence length="134" mass="13308">MKILVIDGQGGKIGRQLIETILASVSGAEILAVGTNSTATSNMMKGGAKNAATGENAVIVGCRSADVIIGPIGIVLADALFGEITPAMSAAVGSSTAQKILIPINKCGAIVAGTQGQTITDLIQYAVAALKDLG</sequence>
<dbReference type="AlphaFoldDB" id="A0A0M2NLS5"/>
<comment type="caution">
    <text evidence="1">The sequence shown here is derived from an EMBL/GenBank/DDBJ whole genome shotgun (WGS) entry which is preliminary data.</text>
</comment>
<dbReference type="PATRIC" id="fig|270498.16.peg.1029"/>
<dbReference type="OrthoDB" id="9797117at2"/>
<gene>
    <name evidence="1" type="ORF">CHK_1587</name>
</gene>
<name>A0A0M2NLS5_9FIRM</name>
<dbReference type="Proteomes" id="UP000034076">
    <property type="component" value="Unassembled WGS sequence"/>
</dbReference>
<dbReference type="InterPro" id="IPR024208">
    <property type="entry name" value="DUF3842"/>
</dbReference>
<evidence type="ECO:0000313" key="2">
    <source>
        <dbReference type="Proteomes" id="UP000034076"/>
    </source>
</evidence>
<evidence type="ECO:0000313" key="1">
    <source>
        <dbReference type="EMBL" id="KKI51200.1"/>
    </source>
</evidence>
<reference evidence="1 2" key="1">
    <citation type="submission" date="2015-04" db="EMBL/GenBank/DDBJ databases">
        <title>Draft genome sequence of bacteremic isolate Catabacter hongkongensis type strain HKU16T.</title>
        <authorList>
            <person name="Lau S.K."/>
            <person name="Teng J.L."/>
            <person name="Huang Y."/>
            <person name="Curreem S.O."/>
            <person name="Tsui S.K."/>
            <person name="Woo P.C."/>
        </authorList>
    </citation>
    <scope>NUCLEOTIDE SEQUENCE [LARGE SCALE GENOMIC DNA]</scope>
    <source>
        <strain evidence="1 2">HKU16</strain>
    </source>
</reference>
<keyword evidence="2" id="KW-1185">Reference proteome</keyword>
<dbReference type="EMBL" id="LAYJ01000088">
    <property type="protein sequence ID" value="KKI51200.1"/>
    <property type="molecule type" value="Genomic_DNA"/>
</dbReference>
<dbReference type="Pfam" id="PF12953">
    <property type="entry name" value="DUF3842"/>
    <property type="match status" value="1"/>
</dbReference>
<proteinExistence type="predicted"/>
<accession>A0A0M2NLS5</accession>
<protein>
    <recommendedName>
        <fullName evidence="3">DUF3842 family protein</fullName>
    </recommendedName>
</protein>